<dbReference type="AlphaFoldDB" id="X0BA99"/>
<dbReference type="OrthoDB" id="10351986at2759"/>
<sequence length="109" mass="12456">MSNDLSHLTRDILQILDDMIPQETSKTTKSLTIEIGLLKEDIEKQNARLLASRALLEEIMDIIRITTKTAELFKRQNTNAESVWASFWGILKECDEAIFEMDSVGSRDI</sequence>
<dbReference type="Proteomes" id="UP000030663">
    <property type="component" value="Unassembled WGS sequence"/>
</dbReference>
<accession>X0BA99</accession>
<organism evidence="1 2">
    <name type="scientific">Fusarium oxysporum f. sp. raphani 54005</name>
    <dbReference type="NCBI Taxonomy" id="1089458"/>
    <lineage>
        <taxon>Eukaryota</taxon>
        <taxon>Fungi</taxon>
        <taxon>Dikarya</taxon>
        <taxon>Ascomycota</taxon>
        <taxon>Pezizomycotina</taxon>
        <taxon>Sordariomycetes</taxon>
        <taxon>Hypocreomycetidae</taxon>
        <taxon>Hypocreales</taxon>
        <taxon>Nectriaceae</taxon>
        <taxon>Fusarium</taxon>
        <taxon>Fusarium oxysporum species complex</taxon>
    </lineage>
</organism>
<dbReference type="HOGENOM" id="CLU_2184111_0_0_1"/>
<proteinExistence type="predicted"/>
<protein>
    <submittedName>
        <fullName evidence="1">Uncharacterized protein</fullName>
    </submittedName>
</protein>
<evidence type="ECO:0000313" key="1">
    <source>
        <dbReference type="EMBL" id="EXK78671.1"/>
    </source>
</evidence>
<evidence type="ECO:0000313" key="2">
    <source>
        <dbReference type="Proteomes" id="UP000030663"/>
    </source>
</evidence>
<dbReference type="EMBL" id="JH658510">
    <property type="protein sequence ID" value="EXK78671.1"/>
    <property type="molecule type" value="Genomic_DNA"/>
</dbReference>
<reference evidence="1 2" key="1">
    <citation type="submission" date="2011-11" db="EMBL/GenBank/DDBJ databases">
        <title>The Genome Sequence of Fusarium oxysporum PHW815.</title>
        <authorList>
            <consortium name="The Broad Institute Genome Sequencing Platform"/>
            <person name="Ma L.-J."/>
            <person name="Gale L.R."/>
            <person name="Schwartz D.C."/>
            <person name="Zhou S."/>
            <person name="Corby-Kistler H."/>
            <person name="Young S.K."/>
            <person name="Zeng Q."/>
            <person name="Gargeya S."/>
            <person name="Fitzgerald M."/>
            <person name="Haas B."/>
            <person name="Abouelleil A."/>
            <person name="Alvarado L."/>
            <person name="Arachchi H.M."/>
            <person name="Berlin A."/>
            <person name="Brown A."/>
            <person name="Chapman S.B."/>
            <person name="Chen Z."/>
            <person name="Dunbar C."/>
            <person name="Freedman E."/>
            <person name="Gearin G."/>
            <person name="Goldberg J."/>
            <person name="Griggs A."/>
            <person name="Gujja S."/>
            <person name="Heiman D."/>
            <person name="Howarth C."/>
            <person name="Larson L."/>
            <person name="Lui A."/>
            <person name="MacDonald P.J.P."/>
            <person name="Montmayeur A."/>
            <person name="Murphy C."/>
            <person name="Neiman D."/>
            <person name="Pearson M."/>
            <person name="Priest M."/>
            <person name="Roberts A."/>
            <person name="Saif S."/>
            <person name="Shea T."/>
            <person name="Shenoy N."/>
            <person name="Sisk P."/>
            <person name="Stolte C."/>
            <person name="Sykes S."/>
            <person name="Wortman J."/>
            <person name="Nusbaum C."/>
            <person name="Birren B."/>
        </authorList>
    </citation>
    <scope>NUCLEOTIDE SEQUENCE [LARGE SCALE GENOMIC DNA]</scope>
    <source>
        <strain evidence="1 2">54005</strain>
    </source>
</reference>
<name>X0BA99_FUSOX</name>
<keyword evidence="2" id="KW-1185">Reference proteome</keyword>
<gene>
    <name evidence="1" type="ORF">FOQG_16675</name>
</gene>